<name>A0ABY7F0N9_MYAAR</name>
<keyword evidence="11" id="KW-1185">Reference proteome</keyword>
<dbReference type="CDD" id="cd00637">
    <property type="entry name" value="7tm_classA_rhodopsin-like"/>
    <property type="match status" value="1"/>
</dbReference>
<dbReference type="Proteomes" id="UP001164746">
    <property type="component" value="Chromosome 9"/>
</dbReference>
<evidence type="ECO:0000256" key="6">
    <source>
        <dbReference type="ARBA" id="ARBA00023170"/>
    </source>
</evidence>
<evidence type="ECO:0000256" key="5">
    <source>
        <dbReference type="ARBA" id="ARBA00023136"/>
    </source>
</evidence>
<evidence type="ECO:0000256" key="4">
    <source>
        <dbReference type="ARBA" id="ARBA00022989"/>
    </source>
</evidence>
<evidence type="ECO:0000256" key="3">
    <source>
        <dbReference type="ARBA" id="ARBA00022692"/>
    </source>
</evidence>
<evidence type="ECO:0000313" key="10">
    <source>
        <dbReference type="EMBL" id="WAR14318.1"/>
    </source>
</evidence>
<gene>
    <name evidence="10" type="ORF">MAR_004423</name>
</gene>
<proteinExistence type="inferred from homology"/>
<protein>
    <recommendedName>
        <fullName evidence="9">G-protein coupled receptors family 1 profile domain-containing protein</fullName>
    </recommendedName>
</protein>
<keyword evidence="5 8" id="KW-0472">Membrane</keyword>
<evidence type="ECO:0000259" key="9">
    <source>
        <dbReference type="PROSITE" id="PS50262"/>
    </source>
</evidence>
<dbReference type="PROSITE" id="PS50262">
    <property type="entry name" value="G_PROTEIN_RECEP_F1_2"/>
    <property type="match status" value="1"/>
</dbReference>
<organism evidence="10 11">
    <name type="scientific">Mya arenaria</name>
    <name type="common">Soft-shell clam</name>
    <dbReference type="NCBI Taxonomy" id="6604"/>
    <lineage>
        <taxon>Eukaryota</taxon>
        <taxon>Metazoa</taxon>
        <taxon>Spiralia</taxon>
        <taxon>Lophotrochozoa</taxon>
        <taxon>Mollusca</taxon>
        <taxon>Bivalvia</taxon>
        <taxon>Autobranchia</taxon>
        <taxon>Heteroconchia</taxon>
        <taxon>Euheterodonta</taxon>
        <taxon>Imparidentia</taxon>
        <taxon>Neoheterodontei</taxon>
        <taxon>Myida</taxon>
        <taxon>Myoidea</taxon>
        <taxon>Myidae</taxon>
        <taxon>Mya</taxon>
    </lineage>
</organism>
<evidence type="ECO:0000256" key="7">
    <source>
        <dbReference type="RuleBase" id="RU000688"/>
    </source>
</evidence>
<dbReference type="Pfam" id="PF00001">
    <property type="entry name" value="7tm_1"/>
    <property type="match status" value="1"/>
</dbReference>
<dbReference type="InterPro" id="IPR000276">
    <property type="entry name" value="GPCR_Rhodpsn"/>
</dbReference>
<evidence type="ECO:0000256" key="2">
    <source>
        <dbReference type="ARBA" id="ARBA00022475"/>
    </source>
</evidence>
<accession>A0ABY7F0N9</accession>
<feature type="transmembrane region" description="Helical" evidence="8">
    <location>
        <begin position="213"/>
        <end position="234"/>
    </location>
</feature>
<feature type="transmembrane region" description="Helical" evidence="8">
    <location>
        <begin position="181"/>
        <end position="201"/>
    </location>
</feature>
<dbReference type="InterPro" id="IPR017452">
    <property type="entry name" value="GPCR_Rhodpsn_7TM"/>
</dbReference>
<feature type="transmembrane region" description="Helical" evidence="8">
    <location>
        <begin position="497"/>
        <end position="516"/>
    </location>
</feature>
<feature type="transmembrane region" description="Helical" evidence="8">
    <location>
        <begin position="366"/>
        <end position="389"/>
    </location>
</feature>
<comment type="similarity">
    <text evidence="7">Belongs to the G-protein coupled receptor 1 family.</text>
</comment>
<evidence type="ECO:0000256" key="1">
    <source>
        <dbReference type="ARBA" id="ARBA00004651"/>
    </source>
</evidence>
<dbReference type="Gene3D" id="1.20.1070.10">
    <property type="entry name" value="Rhodopsin 7-helix transmembrane proteins"/>
    <property type="match status" value="1"/>
</dbReference>
<keyword evidence="7" id="KW-0807">Transducer</keyword>
<dbReference type="PRINTS" id="PR00237">
    <property type="entry name" value="GPCRRHODOPSN"/>
</dbReference>
<feature type="transmembrane region" description="Helical" evidence="8">
    <location>
        <begin position="460"/>
        <end position="485"/>
    </location>
</feature>
<keyword evidence="7" id="KW-0297">G-protein coupled receptor</keyword>
<sequence length="533" mass="61192">MMEIDYVIRDCKMYTLLLFSCRKTDKSHDDANNYDTMVLYKVLAPTTSQQYHISHFIFVSDCVIRLYDNDNAMFFPGKGLGRMVVAVERRKASSTKTSFASFNKIILLAFQLPAVRNTVDGKTVMILTTYASQSFLQFANNIIECSAGQADYGIMMTADTLVNTTAKIDLIPLPSGQSHELLMAVIGILSFFCVLGTVEYMDYFIKYDYLCKCYMFLITSNVPFSAFIMMAIAVDRYFCICHPFTHILNTQRAKLIISLLASFAFMLGIITALNYGVYFRIAKPYTNNTVLVVPENRLKVSPQEASDGIMFVPKGGWNYSKIEYSLNRTIQPARDNQSNSVLMYDGICKPNGLIFNHSFTETYQKIYSSFFVIVIVVVVILYIMIYRFVSLRRARRRRMHYQRTGYSSCKDTALSYVNTRTSLTNGCVKTELEPDSVLEERPRSEKTEINRQMTIREKGLVANIRTAGMLFVVTAVFIIVFLPAWLMAHQVVPYNMLIFYMYFFYNVANPIIYAFMNKAFRRDLKDVVECRLT</sequence>
<comment type="subcellular location">
    <subcellularLocation>
        <location evidence="1">Cell membrane</location>
        <topology evidence="1">Multi-pass membrane protein</topology>
    </subcellularLocation>
</comment>
<feature type="domain" description="G-protein coupled receptors family 1 profile" evidence="9">
    <location>
        <begin position="121"/>
        <end position="513"/>
    </location>
</feature>
<keyword evidence="3 7" id="KW-0812">Transmembrane</keyword>
<keyword evidence="6 7" id="KW-0675">Receptor</keyword>
<keyword evidence="4 8" id="KW-1133">Transmembrane helix</keyword>
<reference evidence="10" key="1">
    <citation type="submission" date="2022-11" db="EMBL/GenBank/DDBJ databases">
        <title>Centuries of genome instability and evolution in soft-shell clam transmissible cancer (bioRxiv).</title>
        <authorList>
            <person name="Hart S.F.M."/>
            <person name="Yonemitsu M.A."/>
            <person name="Giersch R.M."/>
            <person name="Beal B.F."/>
            <person name="Arriagada G."/>
            <person name="Davis B.W."/>
            <person name="Ostrander E.A."/>
            <person name="Goff S.P."/>
            <person name="Metzger M.J."/>
        </authorList>
    </citation>
    <scope>NUCLEOTIDE SEQUENCE</scope>
    <source>
        <strain evidence="10">MELC-2E11</strain>
        <tissue evidence="10">Siphon/mantle</tissue>
    </source>
</reference>
<dbReference type="PANTHER" id="PTHR24241">
    <property type="entry name" value="NEUROPEPTIDE RECEPTOR-RELATED G-PROTEIN COUPLED RECEPTOR"/>
    <property type="match status" value="1"/>
</dbReference>
<keyword evidence="2" id="KW-1003">Cell membrane</keyword>
<feature type="transmembrane region" description="Helical" evidence="8">
    <location>
        <begin position="255"/>
        <end position="278"/>
    </location>
</feature>
<dbReference type="EMBL" id="CP111020">
    <property type="protein sequence ID" value="WAR14318.1"/>
    <property type="molecule type" value="Genomic_DNA"/>
</dbReference>
<dbReference type="SUPFAM" id="SSF81321">
    <property type="entry name" value="Family A G protein-coupled receptor-like"/>
    <property type="match status" value="1"/>
</dbReference>
<evidence type="ECO:0000313" key="11">
    <source>
        <dbReference type="Proteomes" id="UP001164746"/>
    </source>
</evidence>
<dbReference type="PROSITE" id="PS00237">
    <property type="entry name" value="G_PROTEIN_RECEP_F1_1"/>
    <property type="match status" value="1"/>
</dbReference>
<dbReference type="PANTHER" id="PTHR24241:SF76">
    <property type="entry name" value="NEUROPEPTIDE SIFAMIDE RECEPTOR"/>
    <property type="match status" value="1"/>
</dbReference>
<evidence type="ECO:0000256" key="8">
    <source>
        <dbReference type="SAM" id="Phobius"/>
    </source>
</evidence>